<dbReference type="PANTHER" id="PTHR34217">
    <property type="entry name" value="METAL-DEPENDENT CARBOXYPEPTIDASE"/>
    <property type="match status" value="1"/>
</dbReference>
<dbReference type="Proteomes" id="UP000284841">
    <property type="component" value="Unassembled WGS sequence"/>
</dbReference>
<feature type="binding site" evidence="2">
    <location>
        <position position="269"/>
    </location>
    <ligand>
        <name>Zn(2+)</name>
        <dbReference type="ChEBI" id="CHEBI:29105"/>
        <note>catalytic</note>
    </ligand>
</feature>
<keyword evidence="1" id="KW-0645">Protease</keyword>
<keyword evidence="1" id="KW-0378">Hydrolase</keyword>
<evidence type="ECO:0000313" key="4">
    <source>
        <dbReference type="EMBL" id="RHJ89379.1"/>
    </source>
</evidence>
<keyword evidence="1 4" id="KW-0121">Carboxypeptidase</keyword>
<dbReference type="PRINTS" id="PR00998">
    <property type="entry name" value="CRBOXYPTASET"/>
</dbReference>
<keyword evidence="1" id="KW-0482">Metalloprotease</keyword>
<evidence type="ECO:0000256" key="3">
    <source>
        <dbReference type="PIRSR" id="PIRSR006615-2"/>
    </source>
</evidence>
<gene>
    <name evidence="4" type="ORF">DW099_02035</name>
</gene>
<dbReference type="SUPFAM" id="SSF55486">
    <property type="entry name" value="Metalloproteases ('zincins'), catalytic domain"/>
    <property type="match status" value="1"/>
</dbReference>
<comment type="catalytic activity">
    <reaction evidence="1">
        <text>Release of a C-terminal amino acid with broad specificity, except for -Pro.</text>
        <dbReference type="EC" id="3.4.17.19"/>
    </reaction>
</comment>
<evidence type="ECO:0000256" key="2">
    <source>
        <dbReference type="PIRSR" id="PIRSR006615-1"/>
    </source>
</evidence>
<protein>
    <recommendedName>
        <fullName evidence="1">Metal-dependent carboxypeptidase</fullName>
        <ecNumber evidence="1">3.4.17.19</ecNumber>
    </recommendedName>
</protein>
<sequence length="500" mass="57825">MELNKTIQNFKEQQKKMHAFDHVMNLLTYDAATGMPPGASDTLSDTLAVMSGESYRLTVSEEYKAMLKVLNEHKEELDFQTRREAEELLEEQEKLAKVPEEEVVAAAKAQNEANHYWEIAKNKNDYELFKPYLAKLIEIQKRYAGYINPDGDVYDTLLNEFEKGMTQKQMDPFFDDIKEKLVPLIAAVQKSSDKPDTSFLSGTFPIEKQKELSAYVMDLMGIDKERCILRETEHPFTTEFSKNDVRITTKYKEDDLTSNLYSVIHESGHAMYELCVSDDLLHSALGHGATTAIHESQSRLWENYIGRSKAFCQLIFPKVKELFPEQMEGVIAEDFYRAVNVARPSLIRTEADELTYSLHVLIRYEMEKKIFNEGLSVDDLPAEWNRLYKEYLGVDVPDDTQGILQDAHWAGGAFGYFPSYALGTAYSAQIMKYLKEVVDLEKCCFEGDFAPVREWLTDRIYKHGMLLTAEELIENTCHEKFDPNYYTKYLTDKFTRLYRL</sequence>
<reference evidence="4 5" key="1">
    <citation type="submission" date="2018-08" db="EMBL/GenBank/DDBJ databases">
        <title>A genome reference for cultivated species of the human gut microbiota.</title>
        <authorList>
            <person name="Zou Y."/>
            <person name="Xue W."/>
            <person name="Luo G."/>
        </authorList>
    </citation>
    <scope>NUCLEOTIDE SEQUENCE [LARGE SCALE GENOMIC DNA]</scope>
    <source>
        <strain evidence="4 5">AM07-24</strain>
    </source>
</reference>
<name>A0A415E6N4_9FIRM</name>
<feature type="active site" description="Proton donor/acceptor" evidence="3">
    <location>
        <position position="266"/>
    </location>
</feature>
<comment type="function">
    <text evidence="1">Broad specificity carboxypetidase that releases amino acids sequentially from the C-terminus, including neutral, aromatic, polar and basic residues.</text>
</comment>
<comment type="cofactor">
    <cofactor evidence="2">
        <name>Zn(2+)</name>
        <dbReference type="ChEBI" id="CHEBI:29105"/>
    </cofactor>
    <text evidence="2">Binds 1 zinc ion per subunit.</text>
</comment>
<evidence type="ECO:0000313" key="5">
    <source>
        <dbReference type="Proteomes" id="UP000284841"/>
    </source>
</evidence>
<comment type="similarity">
    <text evidence="1">Belongs to the peptidase M32 family.</text>
</comment>
<organism evidence="4 5">
    <name type="scientific">Emergencia timonensis</name>
    <dbReference type="NCBI Taxonomy" id="1776384"/>
    <lineage>
        <taxon>Bacteria</taxon>
        <taxon>Bacillati</taxon>
        <taxon>Bacillota</taxon>
        <taxon>Clostridia</taxon>
        <taxon>Peptostreptococcales</taxon>
        <taxon>Anaerovoracaceae</taxon>
        <taxon>Emergencia</taxon>
    </lineage>
</organism>
<dbReference type="CDD" id="cd06460">
    <property type="entry name" value="M32_Taq"/>
    <property type="match status" value="1"/>
</dbReference>
<dbReference type="STRING" id="1776384.GCA_900086585_02690"/>
<comment type="caution">
    <text evidence="4">The sequence shown here is derived from an EMBL/GenBank/DDBJ whole genome shotgun (WGS) entry which is preliminary data.</text>
</comment>
<dbReference type="EC" id="3.4.17.19" evidence="1"/>
<dbReference type="EMBL" id="QRMS01000001">
    <property type="protein sequence ID" value="RHJ89379.1"/>
    <property type="molecule type" value="Genomic_DNA"/>
</dbReference>
<dbReference type="GO" id="GO:0046872">
    <property type="term" value="F:metal ion binding"/>
    <property type="evidence" value="ECO:0007669"/>
    <property type="project" value="UniProtKB-KW"/>
</dbReference>
<dbReference type="InterPro" id="IPR001333">
    <property type="entry name" value="Peptidase_M32_Taq"/>
</dbReference>
<dbReference type="Gene3D" id="1.10.1370.30">
    <property type="match status" value="1"/>
</dbReference>
<dbReference type="Pfam" id="PF02074">
    <property type="entry name" value="Peptidase_M32"/>
    <property type="match status" value="1"/>
</dbReference>
<dbReference type="PANTHER" id="PTHR34217:SF1">
    <property type="entry name" value="CARBOXYPEPTIDASE 1"/>
    <property type="match status" value="1"/>
</dbReference>
<dbReference type="PROSITE" id="PS52034">
    <property type="entry name" value="PEPTIDASE_M32"/>
    <property type="match status" value="1"/>
</dbReference>
<dbReference type="OrthoDB" id="9772308at2"/>
<dbReference type="AlphaFoldDB" id="A0A415E6N4"/>
<evidence type="ECO:0000256" key="1">
    <source>
        <dbReference type="PIRNR" id="PIRNR006615"/>
    </source>
</evidence>
<accession>A0A415E6N4</accession>
<dbReference type="RefSeq" id="WP_118333482.1">
    <property type="nucleotide sequence ID" value="NZ_AP025567.1"/>
</dbReference>
<dbReference type="PIRSF" id="PIRSF006615">
    <property type="entry name" value="Zn_crbxpep_Taq"/>
    <property type="match status" value="1"/>
</dbReference>
<proteinExistence type="inferred from homology"/>
<dbReference type="GO" id="GO:0006508">
    <property type="term" value="P:proteolysis"/>
    <property type="evidence" value="ECO:0007669"/>
    <property type="project" value="UniProtKB-UniRule"/>
</dbReference>
<keyword evidence="2" id="KW-0862">Zinc</keyword>
<feature type="binding site" evidence="2">
    <location>
        <position position="295"/>
    </location>
    <ligand>
        <name>Zn(2+)</name>
        <dbReference type="ChEBI" id="CHEBI:29105"/>
        <note>catalytic</note>
    </ligand>
</feature>
<keyword evidence="5" id="KW-1185">Reference proteome</keyword>
<feature type="binding site" evidence="2">
    <location>
        <position position="265"/>
    </location>
    <ligand>
        <name>Zn(2+)</name>
        <dbReference type="ChEBI" id="CHEBI:29105"/>
        <note>catalytic</note>
    </ligand>
</feature>
<dbReference type="GO" id="GO:0004181">
    <property type="term" value="F:metallocarboxypeptidase activity"/>
    <property type="evidence" value="ECO:0007669"/>
    <property type="project" value="UniProtKB-UniRule"/>
</dbReference>
<keyword evidence="1 2" id="KW-0479">Metal-binding</keyword>